<reference evidence="1 2" key="1">
    <citation type="submission" date="2012-08" db="EMBL/GenBank/DDBJ databases">
        <authorList>
            <person name="Harkins D.M."/>
            <person name="Durkin A.S."/>
            <person name="Selengut J.D."/>
            <person name="Sanka R."/>
            <person name="DePew J."/>
            <person name="Purushe J."/>
            <person name="Matthias M.A."/>
            <person name="Vinetz J.M."/>
            <person name="Sutton G.G."/>
            <person name="Nelson W.C."/>
            <person name="Fouts D.E."/>
        </authorList>
    </citation>
    <scope>NUCLEOTIDE SEQUENCE [LARGE SCALE GENOMIC DNA]</scope>
    <source>
        <strain evidence="1 2">MMD4847</strain>
    </source>
</reference>
<name>A0ABN0H4K0_9LEPT</name>
<evidence type="ECO:0000313" key="2">
    <source>
        <dbReference type="Proteomes" id="UP000018720"/>
    </source>
</evidence>
<evidence type="ECO:0000313" key="1">
    <source>
        <dbReference type="EMBL" id="EJZ40590.1"/>
    </source>
</evidence>
<accession>A0ABN0H4K0</accession>
<keyword evidence="2" id="KW-1185">Reference proteome</keyword>
<organism evidence="1 2">
    <name type="scientific">Leptospira licerasiae str. MMD4847</name>
    <dbReference type="NCBI Taxonomy" id="1049971"/>
    <lineage>
        <taxon>Bacteria</taxon>
        <taxon>Pseudomonadati</taxon>
        <taxon>Spirochaetota</taxon>
        <taxon>Spirochaetia</taxon>
        <taxon>Leptospirales</taxon>
        <taxon>Leptospiraceae</taxon>
        <taxon>Leptospira</taxon>
    </lineage>
</organism>
<gene>
    <name evidence="1" type="ORF">LEP1GSC178_1485</name>
</gene>
<dbReference type="EMBL" id="AHOM02000010">
    <property type="protein sequence ID" value="EJZ40590.1"/>
    <property type="molecule type" value="Genomic_DNA"/>
</dbReference>
<proteinExistence type="predicted"/>
<dbReference type="Proteomes" id="UP000018720">
    <property type="component" value="Unassembled WGS sequence"/>
</dbReference>
<protein>
    <submittedName>
        <fullName evidence="1">Uncharacterized protein</fullName>
    </submittedName>
</protein>
<sequence>MIENKIKIHTRTANIAWNELTKKNGRKATDQIAERKSRSDFILLMIN</sequence>
<comment type="caution">
    <text evidence="1">The sequence shown here is derived from an EMBL/GenBank/DDBJ whole genome shotgun (WGS) entry which is preliminary data.</text>
</comment>